<dbReference type="SUPFAM" id="SSF55781">
    <property type="entry name" value="GAF domain-like"/>
    <property type="match status" value="3"/>
</dbReference>
<dbReference type="PANTHER" id="PTHR43102">
    <property type="entry name" value="SLR1143 PROTEIN"/>
    <property type="match status" value="1"/>
</dbReference>
<dbReference type="InterPro" id="IPR011102">
    <property type="entry name" value="Sig_transdc_His_kinase_HWE"/>
</dbReference>
<reference evidence="10 11" key="1">
    <citation type="submission" date="2019-07" db="EMBL/GenBank/DDBJ databases">
        <title>Whole genome shotgun sequence of Methylobacterium haplocladii NBRC 107714.</title>
        <authorList>
            <person name="Hosoyama A."/>
            <person name="Uohara A."/>
            <person name="Ohji S."/>
            <person name="Ichikawa N."/>
        </authorList>
    </citation>
    <scope>NUCLEOTIDE SEQUENCE [LARGE SCALE GENOMIC DNA]</scope>
    <source>
        <strain evidence="10 11">NBRC 107714</strain>
    </source>
</reference>
<dbReference type="OrthoDB" id="341208at2"/>
<evidence type="ECO:0000256" key="3">
    <source>
        <dbReference type="ARBA" id="ARBA00022553"/>
    </source>
</evidence>
<dbReference type="InterPro" id="IPR029016">
    <property type="entry name" value="GAF-like_dom_sf"/>
</dbReference>
<name>A0A512IVJ0_9HYPH</name>
<gene>
    <name evidence="10" type="ORF">MHA02_41190</name>
</gene>
<evidence type="ECO:0000256" key="5">
    <source>
        <dbReference type="ARBA" id="ARBA00022741"/>
    </source>
</evidence>
<keyword evidence="7" id="KW-0067">ATP-binding</keyword>
<dbReference type="PANTHER" id="PTHR43102:SF2">
    <property type="entry name" value="GAF DOMAIN-CONTAINING PROTEIN"/>
    <property type="match status" value="1"/>
</dbReference>
<dbReference type="Gene3D" id="3.30.565.10">
    <property type="entry name" value="Histidine kinase-like ATPase, C-terminal domain"/>
    <property type="match status" value="1"/>
</dbReference>
<dbReference type="SMART" id="SM00448">
    <property type="entry name" value="REC"/>
    <property type="match status" value="1"/>
</dbReference>
<dbReference type="RefSeq" id="WP_147082307.1">
    <property type="nucleotide sequence ID" value="NZ_BJZT01000049.1"/>
</dbReference>
<dbReference type="InterPro" id="IPR036890">
    <property type="entry name" value="HATPase_C_sf"/>
</dbReference>
<dbReference type="AlphaFoldDB" id="A0A512IVJ0"/>
<dbReference type="Pfam" id="PF00072">
    <property type="entry name" value="Response_reg"/>
    <property type="match status" value="1"/>
</dbReference>
<dbReference type="EMBL" id="BJZT01000049">
    <property type="protein sequence ID" value="GEP01732.1"/>
    <property type="molecule type" value="Genomic_DNA"/>
</dbReference>
<evidence type="ECO:0000256" key="1">
    <source>
        <dbReference type="ARBA" id="ARBA00000085"/>
    </source>
</evidence>
<dbReference type="Pfam" id="PF01590">
    <property type="entry name" value="GAF"/>
    <property type="match status" value="2"/>
</dbReference>
<dbReference type="Proteomes" id="UP000321258">
    <property type="component" value="Unassembled WGS sequence"/>
</dbReference>
<keyword evidence="4" id="KW-0808">Transferase</keyword>
<proteinExistence type="predicted"/>
<dbReference type="InterPro" id="IPR001789">
    <property type="entry name" value="Sig_transdc_resp-reg_receiver"/>
</dbReference>
<evidence type="ECO:0000256" key="6">
    <source>
        <dbReference type="ARBA" id="ARBA00022777"/>
    </source>
</evidence>
<keyword evidence="3 8" id="KW-0597">Phosphoprotein</keyword>
<dbReference type="EC" id="2.7.13.3" evidence="2"/>
<dbReference type="PROSITE" id="PS50110">
    <property type="entry name" value="RESPONSE_REGULATORY"/>
    <property type="match status" value="1"/>
</dbReference>
<dbReference type="GO" id="GO:0004673">
    <property type="term" value="F:protein histidine kinase activity"/>
    <property type="evidence" value="ECO:0007669"/>
    <property type="project" value="UniProtKB-EC"/>
</dbReference>
<accession>A0A512IVJ0</accession>
<keyword evidence="6" id="KW-0418">Kinase</keyword>
<dbReference type="GO" id="GO:0000160">
    <property type="term" value="P:phosphorelay signal transduction system"/>
    <property type="evidence" value="ECO:0007669"/>
    <property type="project" value="InterPro"/>
</dbReference>
<dbReference type="Pfam" id="PF13185">
    <property type="entry name" value="GAF_2"/>
    <property type="match status" value="1"/>
</dbReference>
<evidence type="ECO:0000256" key="2">
    <source>
        <dbReference type="ARBA" id="ARBA00012438"/>
    </source>
</evidence>
<feature type="modified residue" description="4-aspartylphosphate" evidence="8">
    <location>
        <position position="788"/>
    </location>
</feature>
<keyword evidence="11" id="KW-1185">Reference proteome</keyword>
<dbReference type="SMART" id="SM00911">
    <property type="entry name" value="HWE_HK"/>
    <property type="match status" value="1"/>
</dbReference>
<dbReference type="SMART" id="SM00065">
    <property type="entry name" value="GAF"/>
    <property type="match status" value="3"/>
</dbReference>
<comment type="catalytic activity">
    <reaction evidence="1">
        <text>ATP + protein L-histidine = ADP + protein N-phospho-L-histidine.</text>
        <dbReference type="EC" id="2.7.13.3"/>
    </reaction>
</comment>
<dbReference type="InterPro" id="IPR003018">
    <property type="entry name" value="GAF"/>
</dbReference>
<sequence length="865" mass="92189">MALPLPITTDRARLAVLEGYGILDTPPEESFDDIVQIAAHICRTPVALVSLVAEDRQWFKARIGFPPCETDLNSSVCAHALIEPDLLVIADLSEDPRTRDNPLVTGAPFIRFYAGAPLRAPGGEVLGSLCVIDPVPRPAGLSESQRSTLRALARQVSGQMELRRAVMGRDALLLKQRTTLGEFEALNETQAAVAAAGGDLDTILQAVLSGAMRAIPAAEAGVVELIDGTELVYRAVSGTVTPFLGVRLPVKGSLAGTCAFTNKPILVPDTAKDPRVNRELAERVNLRSVVLAPVSHGDQVLGVLKMHSSVTGALTEGDLRQACLFAGVATAGLTEAREAEAREELRASERTKAALLELGDRLRATDRADTMAFAAAEIMGRTLDAARAGYGTLTASTETIEIASDWCQPGHASIAGVHRFREYGSFIDDLRRGETVVMDDVGTDGRTLGHAEAFAALGIRSLVNVPLIEHGVLVAMIYIHHDRPHAWTGGDLAFVRDVADRTRAAVARVRAEEQQQLINHELSHRMKNLLAMVQSIATQTMRGAADVDEAKEILSGRLIALGRAHDLLMGGALVGTGLEPVIRSALLIHADKPGRFHLEGPELDIGTDQALSLALTVHELATNAGKYGALSNEAGQVAIRWETLKQDGEPQLRLCWSESGGPRVEVPTRKGFGSRFIERGLAAQVRGHPRPGLPAGGRAVCHHGTARGIPGCPIGMDATFPNGPGSPAMSQEQHQRKALAVVAEDEPLHRMQTADLLDEAGFEVIEVSNAAEALAELERQRIDLLFTDVRMPGLMDGLTLAHEVDRRWPHVRIVVCSGVKDLDRGALPPGSVFFDKPYQPALVTAAVGLALSDAASGPAGVAEGA</sequence>
<feature type="domain" description="Response regulatory" evidence="9">
    <location>
        <begin position="739"/>
        <end position="851"/>
    </location>
</feature>
<dbReference type="SUPFAM" id="SSF52172">
    <property type="entry name" value="CheY-like"/>
    <property type="match status" value="1"/>
</dbReference>
<evidence type="ECO:0000259" key="9">
    <source>
        <dbReference type="PROSITE" id="PS50110"/>
    </source>
</evidence>
<keyword evidence="5" id="KW-0547">Nucleotide-binding</keyword>
<evidence type="ECO:0000256" key="7">
    <source>
        <dbReference type="ARBA" id="ARBA00022840"/>
    </source>
</evidence>
<dbReference type="Gene3D" id="3.30.450.40">
    <property type="match status" value="3"/>
</dbReference>
<evidence type="ECO:0000313" key="11">
    <source>
        <dbReference type="Proteomes" id="UP000321258"/>
    </source>
</evidence>
<dbReference type="GO" id="GO:0005524">
    <property type="term" value="F:ATP binding"/>
    <property type="evidence" value="ECO:0007669"/>
    <property type="project" value="UniProtKB-KW"/>
</dbReference>
<evidence type="ECO:0000313" key="10">
    <source>
        <dbReference type="EMBL" id="GEP01732.1"/>
    </source>
</evidence>
<comment type="caution">
    <text evidence="10">The sequence shown here is derived from an EMBL/GenBank/DDBJ whole genome shotgun (WGS) entry which is preliminary data.</text>
</comment>
<protein>
    <recommendedName>
        <fullName evidence="2">histidine kinase</fullName>
        <ecNumber evidence="2">2.7.13.3</ecNumber>
    </recommendedName>
</protein>
<dbReference type="InterPro" id="IPR011006">
    <property type="entry name" value="CheY-like_superfamily"/>
</dbReference>
<evidence type="ECO:0000256" key="4">
    <source>
        <dbReference type="ARBA" id="ARBA00022679"/>
    </source>
</evidence>
<dbReference type="Pfam" id="PF07536">
    <property type="entry name" value="HWE_HK"/>
    <property type="match status" value="1"/>
</dbReference>
<evidence type="ECO:0000256" key="8">
    <source>
        <dbReference type="PROSITE-ProRule" id="PRU00169"/>
    </source>
</evidence>
<dbReference type="Gene3D" id="3.40.50.2300">
    <property type="match status" value="1"/>
</dbReference>
<organism evidence="10 11">
    <name type="scientific">Methylobacterium haplocladii</name>
    <dbReference type="NCBI Taxonomy" id="1176176"/>
    <lineage>
        <taxon>Bacteria</taxon>
        <taxon>Pseudomonadati</taxon>
        <taxon>Pseudomonadota</taxon>
        <taxon>Alphaproteobacteria</taxon>
        <taxon>Hyphomicrobiales</taxon>
        <taxon>Methylobacteriaceae</taxon>
        <taxon>Methylobacterium</taxon>
    </lineage>
</organism>